<keyword evidence="1" id="KW-0472">Membrane</keyword>
<dbReference type="Pfam" id="PF07679">
    <property type="entry name" value="I-set"/>
    <property type="match status" value="1"/>
</dbReference>
<accession>A0A3Q0R4H3</accession>
<evidence type="ECO:0000313" key="3">
    <source>
        <dbReference type="Ensembl" id="ENSACIP00000005181.1"/>
    </source>
</evidence>
<dbReference type="InterPro" id="IPR013098">
    <property type="entry name" value="Ig_I-set"/>
</dbReference>
<dbReference type="PROSITE" id="PS50835">
    <property type="entry name" value="IG_LIKE"/>
    <property type="match status" value="1"/>
</dbReference>
<dbReference type="OMA" id="EIVHIHC"/>
<keyword evidence="1" id="KW-1133">Transmembrane helix</keyword>
<dbReference type="Ensembl" id="ENSACIT00000005344.1">
    <property type="protein sequence ID" value="ENSACIP00000005181.1"/>
    <property type="gene ID" value="ENSACIG00000004100.1"/>
</dbReference>
<reference evidence="3" key="1">
    <citation type="submission" date="2025-08" db="UniProtKB">
        <authorList>
            <consortium name="Ensembl"/>
        </authorList>
    </citation>
    <scope>IDENTIFICATION</scope>
</reference>
<feature type="transmembrane region" description="Helical" evidence="1">
    <location>
        <begin position="121"/>
        <end position="145"/>
    </location>
</feature>
<dbReference type="InterPro" id="IPR013783">
    <property type="entry name" value="Ig-like_fold"/>
</dbReference>
<feature type="domain" description="Ig-like" evidence="2">
    <location>
        <begin position="18"/>
        <end position="109"/>
    </location>
</feature>
<organism evidence="3 4">
    <name type="scientific">Amphilophus citrinellus</name>
    <name type="common">Midas cichlid</name>
    <name type="synonym">Cichlasoma citrinellum</name>
    <dbReference type="NCBI Taxonomy" id="61819"/>
    <lineage>
        <taxon>Eukaryota</taxon>
        <taxon>Metazoa</taxon>
        <taxon>Chordata</taxon>
        <taxon>Craniata</taxon>
        <taxon>Vertebrata</taxon>
        <taxon>Euteleostomi</taxon>
        <taxon>Actinopterygii</taxon>
        <taxon>Neopterygii</taxon>
        <taxon>Teleostei</taxon>
        <taxon>Neoteleostei</taxon>
        <taxon>Acanthomorphata</taxon>
        <taxon>Ovalentaria</taxon>
        <taxon>Cichlomorphae</taxon>
        <taxon>Cichliformes</taxon>
        <taxon>Cichlidae</taxon>
        <taxon>New World cichlids</taxon>
        <taxon>Cichlasomatinae</taxon>
        <taxon>Heroini</taxon>
        <taxon>Amphilophus</taxon>
    </lineage>
</organism>
<proteinExistence type="predicted"/>
<keyword evidence="4" id="KW-1185">Reference proteome</keyword>
<keyword evidence="1" id="KW-0812">Transmembrane</keyword>
<evidence type="ECO:0000259" key="2">
    <source>
        <dbReference type="PROSITE" id="PS50835"/>
    </source>
</evidence>
<dbReference type="InterPro" id="IPR007110">
    <property type="entry name" value="Ig-like_dom"/>
</dbReference>
<dbReference type="AlphaFoldDB" id="A0A3Q0R4H3"/>
<dbReference type="Gene3D" id="2.60.40.10">
    <property type="entry name" value="Immunoglobulins"/>
    <property type="match status" value="1"/>
</dbReference>
<dbReference type="SUPFAM" id="SSF48726">
    <property type="entry name" value="Immunoglobulin"/>
    <property type="match status" value="1"/>
</dbReference>
<dbReference type="GeneTree" id="ENSGT00990000204040"/>
<name>A0A3Q0R4H3_AMPCI</name>
<dbReference type="Proteomes" id="UP000261340">
    <property type="component" value="Unplaced"/>
</dbReference>
<reference evidence="3" key="2">
    <citation type="submission" date="2025-09" db="UniProtKB">
        <authorList>
            <consortium name="Ensembl"/>
        </authorList>
    </citation>
    <scope>IDENTIFICATION</scope>
</reference>
<dbReference type="InterPro" id="IPR036179">
    <property type="entry name" value="Ig-like_dom_sf"/>
</dbReference>
<evidence type="ECO:0000313" key="4">
    <source>
        <dbReference type="Proteomes" id="UP000261340"/>
    </source>
</evidence>
<protein>
    <recommendedName>
        <fullName evidence="2">Ig-like domain-containing protein</fullName>
    </recommendedName>
</protein>
<dbReference type="STRING" id="61819.ENSACIP00000005181"/>
<sequence length="146" mass="15726">MVQTDSSLSLSLSMTVPPQILLSSACSTTTSQVNCSCETVGNPSPTLQWYLNGLPVNQSGTLEILSETLNSTALRSFFTLNQPHMRDLSTVLCRSFNSLGSASQQFCVSSLQVSAKHEGSVLYPVIISTLAVLLLVLICVLLFIIR</sequence>
<evidence type="ECO:0000256" key="1">
    <source>
        <dbReference type="SAM" id="Phobius"/>
    </source>
</evidence>